<feature type="compositionally biased region" description="Low complexity" evidence="1">
    <location>
        <begin position="1"/>
        <end position="15"/>
    </location>
</feature>
<feature type="compositionally biased region" description="Low complexity" evidence="1">
    <location>
        <begin position="36"/>
        <end position="52"/>
    </location>
</feature>
<evidence type="ECO:0000313" key="3">
    <source>
        <dbReference type="Proteomes" id="UP001597156"/>
    </source>
</evidence>
<evidence type="ECO:0000313" key="2">
    <source>
        <dbReference type="EMBL" id="MFD1124127.1"/>
    </source>
</evidence>
<organism evidence="2 3">
    <name type="scientific">Lentilactobacillus raoultii</name>
    <dbReference type="NCBI Taxonomy" id="1987503"/>
    <lineage>
        <taxon>Bacteria</taxon>
        <taxon>Bacillati</taxon>
        <taxon>Bacillota</taxon>
        <taxon>Bacilli</taxon>
        <taxon>Lactobacillales</taxon>
        <taxon>Lactobacillaceae</taxon>
        <taxon>Lentilactobacillus</taxon>
    </lineage>
</organism>
<gene>
    <name evidence="2" type="ORF">ACFQ22_01955</name>
</gene>
<protein>
    <submittedName>
        <fullName evidence="2">Uncharacterized protein</fullName>
    </submittedName>
</protein>
<dbReference type="EMBL" id="JBHTLH010000005">
    <property type="protein sequence ID" value="MFD1124127.1"/>
    <property type="molecule type" value="Genomic_DNA"/>
</dbReference>
<evidence type="ECO:0000256" key="1">
    <source>
        <dbReference type="SAM" id="MobiDB-lite"/>
    </source>
</evidence>
<comment type="caution">
    <text evidence="2">The sequence shown here is derived from an EMBL/GenBank/DDBJ whole genome shotgun (WGS) entry which is preliminary data.</text>
</comment>
<proteinExistence type="predicted"/>
<name>A0ABW3PL55_9LACO</name>
<accession>A0ABW3PL55</accession>
<dbReference type="Proteomes" id="UP001597156">
    <property type="component" value="Unassembled WGS sequence"/>
</dbReference>
<sequence>MSSESSSVDATTSSAPENNDSYPYDPYSVQFKVNGNDTATPDNNSSSTTNNPQGGTATSQ</sequence>
<reference evidence="3" key="1">
    <citation type="journal article" date="2019" name="Int. J. Syst. Evol. Microbiol.">
        <title>The Global Catalogue of Microorganisms (GCM) 10K type strain sequencing project: providing services to taxonomists for standard genome sequencing and annotation.</title>
        <authorList>
            <consortium name="The Broad Institute Genomics Platform"/>
            <consortium name="The Broad Institute Genome Sequencing Center for Infectious Disease"/>
            <person name="Wu L."/>
            <person name="Ma J."/>
        </authorList>
    </citation>
    <scope>NUCLEOTIDE SEQUENCE [LARGE SCALE GENOMIC DNA]</scope>
    <source>
        <strain evidence="3">CCUG 71848</strain>
    </source>
</reference>
<feature type="region of interest" description="Disordered" evidence="1">
    <location>
        <begin position="1"/>
        <end position="60"/>
    </location>
</feature>
<keyword evidence="3" id="KW-1185">Reference proteome</keyword>